<dbReference type="RefSeq" id="WP_153089632.1">
    <property type="nucleotide sequence ID" value="NZ_DAWDMP010000013.1"/>
</dbReference>
<dbReference type="PROSITE" id="PS51257">
    <property type="entry name" value="PROKAR_LIPOPROTEIN"/>
    <property type="match status" value="1"/>
</dbReference>
<evidence type="ECO:0000256" key="2">
    <source>
        <dbReference type="ARBA" id="ARBA00022692"/>
    </source>
</evidence>
<evidence type="ECO:0000259" key="7">
    <source>
        <dbReference type="Pfam" id="PF20216"/>
    </source>
</evidence>
<comment type="subcellular location">
    <subcellularLocation>
        <location evidence="1">Membrane</location>
        <topology evidence="1">Multi-pass membrane protein</topology>
    </subcellularLocation>
</comment>
<gene>
    <name evidence="8" type="ORF">F7D25_08215</name>
</gene>
<feature type="transmembrane region" description="Helical" evidence="5">
    <location>
        <begin position="92"/>
        <end position="115"/>
    </location>
</feature>
<proteinExistence type="predicted"/>
<keyword evidence="8" id="KW-0645">Protease</keyword>
<reference evidence="8 9" key="1">
    <citation type="submission" date="2019-09" db="EMBL/GenBank/DDBJ databases">
        <title>Distinct polysaccharide growth profiles of human intestinal Prevotella copri isolates.</title>
        <authorList>
            <person name="Fehlner-Peach H."/>
            <person name="Magnabosco C."/>
            <person name="Raghavan V."/>
            <person name="Scher J.U."/>
            <person name="Tett A."/>
            <person name="Cox L.M."/>
            <person name="Gottsegen C."/>
            <person name="Watters A."/>
            <person name="Wiltshire- Gordon J.D."/>
            <person name="Segata N."/>
            <person name="Bonneau R."/>
            <person name="Littman D.R."/>
        </authorList>
    </citation>
    <scope>NUCLEOTIDE SEQUENCE [LARGE SCALE GENOMIC DNA]</scope>
    <source>
        <strain evidence="9">iAA917</strain>
    </source>
</reference>
<name>A0A6G1VNS7_9BACT</name>
<dbReference type="EMBL" id="VZAH01000081">
    <property type="protein sequence ID" value="MQP14393.1"/>
    <property type="molecule type" value="Genomic_DNA"/>
</dbReference>
<dbReference type="GO" id="GO:0006508">
    <property type="term" value="P:proteolysis"/>
    <property type="evidence" value="ECO:0007669"/>
    <property type="project" value="UniProtKB-KW"/>
</dbReference>
<keyword evidence="8" id="KW-0378">Hydrolase</keyword>
<dbReference type="GO" id="GO:0016020">
    <property type="term" value="C:membrane"/>
    <property type="evidence" value="ECO:0007669"/>
    <property type="project" value="UniProtKB-SubCell"/>
</dbReference>
<organism evidence="8 9">
    <name type="scientific">Segatella copri</name>
    <dbReference type="NCBI Taxonomy" id="165179"/>
    <lineage>
        <taxon>Bacteria</taxon>
        <taxon>Pseudomonadati</taxon>
        <taxon>Bacteroidota</taxon>
        <taxon>Bacteroidia</taxon>
        <taxon>Bacteroidales</taxon>
        <taxon>Prevotellaceae</taxon>
        <taxon>Segatella</taxon>
    </lineage>
</organism>
<dbReference type="InterPro" id="IPR022764">
    <property type="entry name" value="Peptidase_S54_rhomboid_dom"/>
</dbReference>
<feature type="transmembrane region" description="Helical" evidence="5">
    <location>
        <begin position="6"/>
        <end position="26"/>
    </location>
</feature>
<dbReference type="Proteomes" id="UP000477980">
    <property type="component" value="Unassembled WGS sequence"/>
</dbReference>
<protein>
    <submittedName>
        <fullName evidence="8">Rhomboid family intramembrane serine protease</fullName>
    </submittedName>
</protein>
<dbReference type="PANTHER" id="PTHR43066:SF11">
    <property type="entry name" value="PEPTIDASE S54 RHOMBOID DOMAIN-CONTAINING PROTEIN"/>
    <property type="match status" value="1"/>
</dbReference>
<dbReference type="Pfam" id="PF20216">
    <property type="entry name" value="DUF6576"/>
    <property type="match status" value="1"/>
</dbReference>
<feature type="transmembrane region" description="Helical" evidence="5">
    <location>
        <begin position="173"/>
        <end position="194"/>
    </location>
</feature>
<evidence type="ECO:0000256" key="4">
    <source>
        <dbReference type="ARBA" id="ARBA00023136"/>
    </source>
</evidence>
<keyword evidence="2 5" id="KW-0812">Transmembrane</keyword>
<dbReference type="Gene3D" id="1.20.1540.10">
    <property type="entry name" value="Rhomboid-like"/>
    <property type="match status" value="1"/>
</dbReference>
<feature type="domain" description="DUF6576" evidence="7">
    <location>
        <begin position="285"/>
        <end position="322"/>
    </location>
</feature>
<dbReference type="AlphaFoldDB" id="A0A6G1VNS7"/>
<keyword evidence="3 5" id="KW-1133">Transmembrane helix</keyword>
<dbReference type="InterPro" id="IPR035952">
    <property type="entry name" value="Rhomboid-like_sf"/>
</dbReference>
<dbReference type="Pfam" id="PF01694">
    <property type="entry name" value="Rhomboid"/>
    <property type="match status" value="1"/>
</dbReference>
<evidence type="ECO:0000313" key="8">
    <source>
        <dbReference type="EMBL" id="MQP14393.1"/>
    </source>
</evidence>
<dbReference type="OrthoDB" id="9807874at2"/>
<dbReference type="InterPro" id="IPR046483">
    <property type="entry name" value="DUF6576"/>
</dbReference>
<dbReference type="SUPFAM" id="SSF144091">
    <property type="entry name" value="Rhomboid-like"/>
    <property type="match status" value="1"/>
</dbReference>
<evidence type="ECO:0000256" key="5">
    <source>
        <dbReference type="SAM" id="Phobius"/>
    </source>
</evidence>
<evidence type="ECO:0000313" key="9">
    <source>
        <dbReference type="Proteomes" id="UP000477980"/>
    </source>
</evidence>
<dbReference type="PANTHER" id="PTHR43066">
    <property type="entry name" value="RHOMBOID-RELATED PROTEIN"/>
    <property type="match status" value="1"/>
</dbReference>
<keyword evidence="4 5" id="KW-0472">Membrane</keyword>
<accession>A0A6G1VNS7</accession>
<evidence type="ECO:0000259" key="6">
    <source>
        <dbReference type="Pfam" id="PF01694"/>
    </source>
</evidence>
<feature type="transmembrane region" description="Helical" evidence="5">
    <location>
        <begin position="200"/>
        <end position="219"/>
    </location>
</feature>
<feature type="transmembrane region" description="Helical" evidence="5">
    <location>
        <begin position="140"/>
        <end position="161"/>
    </location>
</feature>
<feature type="transmembrane region" description="Helical" evidence="5">
    <location>
        <begin position="66"/>
        <end position="85"/>
    </location>
</feature>
<evidence type="ECO:0000256" key="1">
    <source>
        <dbReference type="ARBA" id="ARBA00004141"/>
    </source>
</evidence>
<comment type="caution">
    <text evidence="8">The sequence shown here is derived from an EMBL/GenBank/DDBJ whole genome shotgun (WGS) entry which is preliminary data.</text>
</comment>
<dbReference type="GO" id="GO:0004252">
    <property type="term" value="F:serine-type endopeptidase activity"/>
    <property type="evidence" value="ECO:0007669"/>
    <property type="project" value="InterPro"/>
</dbReference>
<feature type="domain" description="Peptidase S54 rhomboid" evidence="6">
    <location>
        <begin position="50"/>
        <end position="218"/>
    </location>
</feature>
<sequence>MRNIPIVTKNLLIVNVVAFLACLVMGKNGTDGYVLNDILGLHFFMASDFHIYQLFTYMFMHGGFEHILFNMFALWMFGCVVERVWGPKKFLFYYIACGVGAGLFQEAAQYVTYIVKDMSAYEFVVSGEGARMAMGDYLNMWTTVGASGAIYAILLAFGMIYPNERIFIFPLPVPIKAKYFVIGYAAIELFSALATRGDGVAHIAHLGGMVFGFFMIRYWRKQMDGGYHNSSAADSFDKLRNMFGGRNKQTKQRFDYTRNENYTRNDNYSRNDTYTTDFQRTDEAEERKKAAQKEIDRILDKIRKSGYDSLTREEKQTLFDQSNR</sequence>
<evidence type="ECO:0000256" key="3">
    <source>
        <dbReference type="ARBA" id="ARBA00022989"/>
    </source>
</evidence>